<reference evidence="1 2" key="1">
    <citation type="submission" date="2017-10" db="EMBL/GenBank/DDBJ databases">
        <title>Bifidobacterium xylocopum sp. nov. and Bifidobacterium aemilianum sp. nov., from the carpenter bee (Xylocopa violacea) digestive tract.</title>
        <authorList>
            <person name="Alberoni D."/>
            <person name="Baffoni L."/>
            <person name="Di Gioia D."/>
            <person name="Gaggia F."/>
            <person name="Biavati B."/>
        </authorList>
    </citation>
    <scope>NUCLEOTIDE SEQUENCE [LARGE SCALE GENOMIC DNA]</scope>
    <source>
        <strain evidence="1 2">XV10</strain>
    </source>
</reference>
<dbReference type="RefSeq" id="WP_113859869.1">
    <property type="nucleotide sequence ID" value="NZ_PDCG01000002.1"/>
</dbReference>
<protein>
    <submittedName>
        <fullName evidence="1">Uncharacterized protein</fullName>
    </submittedName>
</protein>
<keyword evidence="2" id="KW-1185">Reference proteome</keyword>
<dbReference type="EMBL" id="PDCG01000002">
    <property type="protein sequence ID" value="RBP98185.1"/>
    <property type="molecule type" value="Genomic_DNA"/>
</dbReference>
<sequence>MADHLLFGILGAVIYQGTASKLSARPVCWVLTFRCSKGFWAAARSAVSLDLDVVGQVKQELVERIFANILNPSDQPGRVVRYAKTHGPLTADQLVQDLGLVAASAAMSWMPCWPRPGLKPVEALVFQSFVDGQGD</sequence>
<evidence type="ECO:0000313" key="1">
    <source>
        <dbReference type="EMBL" id="RBP98185.1"/>
    </source>
</evidence>
<dbReference type="Proteomes" id="UP000252530">
    <property type="component" value="Unassembled WGS sequence"/>
</dbReference>
<name>A0A366K8X2_9BIFI</name>
<comment type="caution">
    <text evidence="1">The sequence shown here is derived from an EMBL/GenBank/DDBJ whole genome shotgun (WGS) entry which is preliminary data.</text>
</comment>
<dbReference type="AlphaFoldDB" id="A0A366K8X2"/>
<proteinExistence type="predicted"/>
<organism evidence="1 2">
    <name type="scientific">Bifidobacterium aemilianum</name>
    <dbReference type="NCBI Taxonomy" id="2493120"/>
    <lineage>
        <taxon>Bacteria</taxon>
        <taxon>Bacillati</taxon>
        <taxon>Actinomycetota</taxon>
        <taxon>Actinomycetes</taxon>
        <taxon>Bifidobacteriales</taxon>
        <taxon>Bifidobacteriaceae</taxon>
        <taxon>Bifidobacterium</taxon>
    </lineage>
</organism>
<gene>
    <name evidence="1" type="ORF">CRD60_03330</name>
</gene>
<accession>A0A366K8X2</accession>
<dbReference type="OrthoDB" id="9815222at2"/>
<evidence type="ECO:0000313" key="2">
    <source>
        <dbReference type="Proteomes" id="UP000252530"/>
    </source>
</evidence>